<feature type="domain" description="IgGFc-binding protein N-terminal" evidence="1">
    <location>
        <begin position="12"/>
        <end position="135"/>
    </location>
</feature>
<gene>
    <name evidence="2" type="primary">106075463</name>
</gene>
<dbReference type="EnsemblMetazoa" id="BGLB039509-RA">
    <property type="protein sequence ID" value="BGLB039509-PA"/>
    <property type="gene ID" value="BGLB039509"/>
</dbReference>
<name>A0A2C9M7P0_BIOGL</name>
<dbReference type="Pfam" id="PF17517">
    <property type="entry name" value="IgGFc_binding"/>
    <property type="match status" value="1"/>
</dbReference>
<accession>A0A2C9M7P0</accession>
<dbReference type="AlphaFoldDB" id="A0A2C9M7P0"/>
<dbReference type="Proteomes" id="UP000076420">
    <property type="component" value="Unassembled WGS sequence"/>
</dbReference>
<dbReference type="VEuPathDB" id="VectorBase:BGLB039509"/>
<reference evidence="2" key="1">
    <citation type="submission" date="2020-05" db="UniProtKB">
        <authorList>
            <consortium name="EnsemblMetazoa"/>
        </authorList>
    </citation>
    <scope>IDENTIFICATION</scope>
    <source>
        <strain evidence="2">BB02</strain>
    </source>
</reference>
<dbReference type="KEGG" id="bgt:106075463"/>
<dbReference type="VEuPathDB" id="VectorBase:BGLAX_041341"/>
<evidence type="ECO:0000259" key="1">
    <source>
        <dbReference type="Pfam" id="PF17517"/>
    </source>
</evidence>
<organism evidence="2 3">
    <name type="scientific">Biomphalaria glabrata</name>
    <name type="common">Bloodfluke planorb</name>
    <name type="synonym">Freshwater snail</name>
    <dbReference type="NCBI Taxonomy" id="6526"/>
    <lineage>
        <taxon>Eukaryota</taxon>
        <taxon>Metazoa</taxon>
        <taxon>Spiralia</taxon>
        <taxon>Lophotrochozoa</taxon>
        <taxon>Mollusca</taxon>
        <taxon>Gastropoda</taxon>
        <taxon>Heterobranchia</taxon>
        <taxon>Euthyneura</taxon>
        <taxon>Panpulmonata</taxon>
        <taxon>Hygrophila</taxon>
        <taxon>Lymnaeoidea</taxon>
        <taxon>Planorbidae</taxon>
        <taxon>Biomphalaria</taxon>
    </lineage>
</organism>
<sequence>MYRSQVQRCKPAQVKEDLEHFSFMAEMLLPVETFGKHFILFNVRGRNSTGVHIITSGYELSTAILAGLNPKPVTYQRYHIVGLGSSLMLQSDFRWLQATHPVQVVYAQMSSCFGGGSLESNMMLLTPVELFLDMYDC</sequence>
<evidence type="ECO:0000313" key="3">
    <source>
        <dbReference type="Proteomes" id="UP000076420"/>
    </source>
</evidence>
<protein>
    <recommendedName>
        <fullName evidence="1">IgGFc-binding protein N-terminal domain-containing protein</fullName>
    </recommendedName>
</protein>
<dbReference type="InterPro" id="IPR035234">
    <property type="entry name" value="IgGFc-bd_N"/>
</dbReference>
<evidence type="ECO:0000313" key="2">
    <source>
        <dbReference type="EnsemblMetazoa" id="BGLB039509-PA"/>
    </source>
</evidence>
<proteinExistence type="predicted"/>